<proteinExistence type="predicted"/>
<evidence type="ECO:0000313" key="2">
    <source>
        <dbReference type="Proteomes" id="UP001501153"/>
    </source>
</evidence>
<dbReference type="Proteomes" id="UP001501153">
    <property type="component" value="Unassembled WGS sequence"/>
</dbReference>
<dbReference type="EMBL" id="BAABGZ010000008">
    <property type="protein sequence ID" value="GAA4348746.1"/>
    <property type="molecule type" value="Genomic_DNA"/>
</dbReference>
<evidence type="ECO:0000313" key="1">
    <source>
        <dbReference type="EMBL" id="GAA4348746.1"/>
    </source>
</evidence>
<comment type="caution">
    <text evidence="1">The sequence shown here is derived from an EMBL/GenBank/DDBJ whole genome shotgun (WGS) entry which is preliminary data.</text>
</comment>
<evidence type="ECO:0008006" key="3">
    <source>
        <dbReference type="Google" id="ProtNLM"/>
    </source>
</evidence>
<sequence length="167" mass="18552">MLPALLLSACRKDEPEIDFGPDGGFQYRTRQNIPGPGDATDWTADGPWNSKEKGLFSSLNLSLDEAQQSRTWYSSVYPNPSEAADGFTFMTSVSSNNPAPAGSRKAYVIVDRRYNVLQRGDINATTHEDVVFGPNSLPAGSLYRLYYVCYVPGQRVYFRSHGDIKVE</sequence>
<accession>A0ABP8I0S4</accession>
<organism evidence="1 2">
    <name type="scientific">Hymenobacter saemangeumensis</name>
    <dbReference type="NCBI Taxonomy" id="1084522"/>
    <lineage>
        <taxon>Bacteria</taxon>
        <taxon>Pseudomonadati</taxon>
        <taxon>Bacteroidota</taxon>
        <taxon>Cytophagia</taxon>
        <taxon>Cytophagales</taxon>
        <taxon>Hymenobacteraceae</taxon>
        <taxon>Hymenobacter</taxon>
    </lineage>
</organism>
<gene>
    <name evidence="1" type="ORF">GCM10023185_04940</name>
</gene>
<protein>
    <recommendedName>
        <fullName evidence="3">Lipoprotein</fullName>
    </recommendedName>
</protein>
<keyword evidence="2" id="KW-1185">Reference proteome</keyword>
<reference evidence="2" key="1">
    <citation type="journal article" date="2019" name="Int. J. Syst. Evol. Microbiol.">
        <title>The Global Catalogue of Microorganisms (GCM) 10K type strain sequencing project: providing services to taxonomists for standard genome sequencing and annotation.</title>
        <authorList>
            <consortium name="The Broad Institute Genomics Platform"/>
            <consortium name="The Broad Institute Genome Sequencing Center for Infectious Disease"/>
            <person name="Wu L."/>
            <person name="Ma J."/>
        </authorList>
    </citation>
    <scope>NUCLEOTIDE SEQUENCE [LARGE SCALE GENOMIC DNA]</scope>
    <source>
        <strain evidence="2">JCM 17923</strain>
    </source>
</reference>
<name>A0ABP8I0S4_9BACT</name>